<keyword evidence="5 8" id="KW-0812">Transmembrane</keyword>
<dbReference type="STRING" id="765440.A0A0C3G9D5"/>
<evidence type="ECO:0000256" key="8">
    <source>
        <dbReference type="SAM" id="Phobius"/>
    </source>
</evidence>
<evidence type="ECO:0000256" key="6">
    <source>
        <dbReference type="ARBA" id="ARBA00022989"/>
    </source>
</evidence>
<gene>
    <name evidence="9" type="ORF">PILCRDRAFT_815719</name>
</gene>
<keyword evidence="7 8" id="KW-0472">Membrane</keyword>
<reference evidence="10" key="2">
    <citation type="submission" date="2015-01" db="EMBL/GenBank/DDBJ databases">
        <title>Evolutionary Origins and Diversification of the Mycorrhizal Mutualists.</title>
        <authorList>
            <consortium name="DOE Joint Genome Institute"/>
            <consortium name="Mycorrhizal Genomics Consortium"/>
            <person name="Kohler A."/>
            <person name="Kuo A."/>
            <person name="Nagy L.G."/>
            <person name="Floudas D."/>
            <person name="Copeland A."/>
            <person name="Barry K.W."/>
            <person name="Cichocki N."/>
            <person name="Veneault-Fourrey C."/>
            <person name="LaButti K."/>
            <person name="Lindquist E.A."/>
            <person name="Lipzen A."/>
            <person name="Lundell T."/>
            <person name="Morin E."/>
            <person name="Murat C."/>
            <person name="Riley R."/>
            <person name="Ohm R."/>
            <person name="Sun H."/>
            <person name="Tunlid A."/>
            <person name="Henrissat B."/>
            <person name="Grigoriev I.V."/>
            <person name="Hibbett D.S."/>
            <person name="Martin F."/>
        </authorList>
    </citation>
    <scope>NUCLEOTIDE SEQUENCE [LARGE SCALE GENOMIC DNA]</scope>
    <source>
        <strain evidence="10">F 1598</strain>
    </source>
</reference>
<dbReference type="InterPro" id="IPR007272">
    <property type="entry name" value="Sulf_transp_TsuA/YedE"/>
</dbReference>
<keyword evidence="3" id="KW-1003">Cell membrane</keyword>
<keyword evidence="6 8" id="KW-1133">Transmembrane helix</keyword>
<dbReference type="EMBL" id="KN832980">
    <property type="protein sequence ID" value="KIM87241.1"/>
    <property type="molecule type" value="Genomic_DNA"/>
</dbReference>
<evidence type="ECO:0000256" key="7">
    <source>
        <dbReference type="ARBA" id="ARBA00023136"/>
    </source>
</evidence>
<dbReference type="AlphaFoldDB" id="A0A0C3G9D5"/>
<sequence>MSEPTPLQSFLGGVGLVVPVQFLLVLNGSVFGISGFLHDAVRGGKEALTSVAGFLLGGAIISAIEGVAPPTVPTGLFRIVYSGLLVGIGTKMSSGCTSGHMICGLSRFSPRSIVATATFFATAAVTTRFVYKGAFPPIRATDWTLGTHGNTFLALQGFSIAVSTLLYLLSSGTASSIEDAPKQAEPRSILRLLVNLTTGFNFAIALRLSNLSEPDRVISFLLLPFDGAFDPSLAYLAVGALPLASLLYHFGRSKEQPRFGGQWAVPKGGKIDSKLVLGAAIFGVGWGLVGICPGPGLVNLGRALGSGSGIQQTAAWVGSVALGGLLV</sequence>
<dbReference type="PANTHER" id="PTHR30574">
    <property type="entry name" value="INNER MEMBRANE PROTEIN YEDE"/>
    <property type="match status" value="1"/>
</dbReference>
<name>A0A0C3G9D5_PILCF</name>
<feature type="transmembrane region" description="Helical" evidence="8">
    <location>
        <begin position="113"/>
        <end position="131"/>
    </location>
</feature>
<dbReference type="Pfam" id="PF20398">
    <property type="entry name" value="DUF6691"/>
    <property type="match status" value="1"/>
</dbReference>
<dbReference type="PANTHER" id="PTHR30574:SF1">
    <property type="entry name" value="SULPHUR TRANSPORT DOMAIN-CONTAINING PROTEIN"/>
    <property type="match status" value="1"/>
</dbReference>
<dbReference type="Pfam" id="PF04143">
    <property type="entry name" value="Sulf_transp"/>
    <property type="match status" value="1"/>
</dbReference>
<dbReference type="InterPro" id="IPR046513">
    <property type="entry name" value="DUF6691"/>
</dbReference>
<protein>
    <submittedName>
        <fullName evidence="9">Uncharacterized protein</fullName>
    </submittedName>
</protein>
<dbReference type="GO" id="GO:0005886">
    <property type="term" value="C:plasma membrane"/>
    <property type="evidence" value="ECO:0007669"/>
    <property type="project" value="UniProtKB-SubCell"/>
</dbReference>
<feature type="transmembrane region" description="Helical" evidence="8">
    <location>
        <begin position="6"/>
        <end position="26"/>
    </location>
</feature>
<dbReference type="InParanoid" id="A0A0C3G9D5"/>
<evidence type="ECO:0000256" key="4">
    <source>
        <dbReference type="ARBA" id="ARBA00022519"/>
    </source>
</evidence>
<evidence type="ECO:0000313" key="10">
    <source>
        <dbReference type="Proteomes" id="UP000054166"/>
    </source>
</evidence>
<evidence type="ECO:0000256" key="5">
    <source>
        <dbReference type="ARBA" id="ARBA00022692"/>
    </source>
</evidence>
<evidence type="ECO:0000313" key="9">
    <source>
        <dbReference type="EMBL" id="KIM87241.1"/>
    </source>
</evidence>
<proteinExistence type="predicted"/>
<evidence type="ECO:0000256" key="1">
    <source>
        <dbReference type="ARBA" id="ARBA00004429"/>
    </source>
</evidence>
<dbReference type="OrthoDB" id="10254418at2759"/>
<organism evidence="9 10">
    <name type="scientific">Piloderma croceum (strain F 1598)</name>
    <dbReference type="NCBI Taxonomy" id="765440"/>
    <lineage>
        <taxon>Eukaryota</taxon>
        <taxon>Fungi</taxon>
        <taxon>Dikarya</taxon>
        <taxon>Basidiomycota</taxon>
        <taxon>Agaricomycotina</taxon>
        <taxon>Agaricomycetes</taxon>
        <taxon>Agaricomycetidae</taxon>
        <taxon>Atheliales</taxon>
        <taxon>Atheliaceae</taxon>
        <taxon>Piloderma</taxon>
    </lineage>
</organism>
<keyword evidence="10" id="KW-1185">Reference proteome</keyword>
<feature type="transmembrane region" description="Helical" evidence="8">
    <location>
        <begin position="275"/>
        <end position="298"/>
    </location>
</feature>
<keyword evidence="4" id="KW-0997">Cell inner membrane</keyword>
<feature type="transmembrane region" description="Helical" evidence="8">
    <location>
        <begin position="76"/>
        <end position="92"/>
    </location>
</feature>
<accession>A0A0C3G9D5</accession>
<keyword evidence="2" id="KW-0813">Transport</keyword>
<feature type="transmembrane region" description="Helical" evidence="8">
    <location>
        <begin position="228"/>
        <end position="248"/>
    </location>
</feature>
<feature type="transmembrane region" description="Helical" evidence="8">
    <location>
        <begin position="47"/>
        <end position="64"/>
    </location>
</feature>
<evidence type="ECO:0000256" key="3">
    <source>
        <dbReference type="ARBA" id="ARBA00022475"/>
    </source>
</evidence>
<feature type="transmembrane region" description="Helical" evidence="8">
    <location>
        <begin position="189"/>
        <end position="208"/>
    </location>
</feature>
<comment type="subcellular location">
    <subcellularLocation>
        <location evidence="1">Cell inner membrane</location>
        <topology evidence="1">Multi-pass membrane protein</topology>
    </subcellularLocation>
</comment>
<dbReference type="Proteomes" id="UP000054166">
    <property type="component" value="Unassembled WGS sequence"/>
</dbReference>
<evidence type="ECO:0000256" key="2">
    <source>
        <dbReference type="ARBA" id="ARBA00022448"/>
    </source>
</evidence>
<reference evidence="9 10" key="1">
    <citation type="submission" date="2014-04" db="EMBL/GenBank/DDBJ databases">
        <authorList>
            <consortium name="DOE Joint Genome Institute"/>
            <person name="Kuo A."/>
            <person name="Tarkka M."/>
            <person name="Buscot F."/>
            <person name="Kohler A."/>
            <person name="Nagy L.G."/>
            <person name="Floudas D."/>
            <person name="Copeland A."/>
            <person name="Barry K.W."/>
            <person name="Cichocki N."/>
            <person name="Veneault-Fourrey C."/>
            <person name="LaButti K."/>
            <person name="Lindquist E.A."/>
            <person name="Lipzen A."/>
            <person name="Lundell T."/>
            <person name="Morin E."/>
            <person name="Murat C."/>
            <person name="Sun H."/>
            <person name="Tunlid A."/>
            <person name="Henrissat B."/>
            <person name="Grigoriev I.V."/>
            <person name="Hibbett D.S."/>
            <person name="Martin F."/>
            <person name="Nordberg H.P."/>
            <person name="Cantor M.N."/>
            <person name="Hua S.X."/>
        </authorList>
    </citation>
    <scope>NUCLEOTIDE SEQUENCE [LARGE SCALE GENOMIC DNA]</scope>
    <source>
        <strain evidence="9 10">F 1598</strain>
    </source>
</reference>
<dbReference type="HOGENOM" id="CLU_037802_1_0_1"/>
<feature type="transmembrane region" description="Helical" evidence="8">
    <location>
        <begin position="151"/>
        <end position="169"/>
    </location>
</feature>